<evidence type="ECO:0000256" key="1">
    <source>
        <dbReference type="SAM" id="Phobius"/>
    </source>
</evidence>
<dbReference type="AlphaFoldDB" id="A0A3P6TNY2"/>
<keyword evidence="3" id="KW-1185">Reference proteome</keyword>
<organism evidence="2 3">
    <name type="scientific">Dibothriocephalus latus</name>
    <name type="common">Fish tapeworm</name>
    <name type="synonym">Diphyllobothrium latum</name>
    <dbReference type="NCBI Taxonomy" id="60516"/>
    <lineage>
        <taxon>Eukaryota</taxon>
        <taxon>Metazoa</taxon>
        <taxon>Spiralia</taxon>
        <taxon>Lophotrochozoa</taxon>
        <taxon>Platyhelminthes</taxon>
        <taxon>Cestoda</taxon>
        <taxon>Eucestoda</taxon>
        <taxon>Diphyllobothriidea</taxon>
        <taxon>Diphyllobothriidae</taxon>
        <taxon>Dibothriocephalus</taxon>
    </lineage>
</organism>
<evidence type="ECO:0000313" key="2">
    <source>
        <dbReference type="EMBL" id="VDK82785.1"/>
    </source>
</evidence>
<reference evidence="2 3" key="1">
    <citation type="submission" date="2018-11" db="EMBL/GenBank/DDBJ databases">
        <authorList>
            <consortium name="Pathogen Informatics"/>
        </authorList>
    </citation>
    <scope>NUCLEOTIDE SEQUENCE [LARGE SCALE GENOMIC DNA]</scope>
</reference>
<dbReference type="Proteomes" id="UP000281553">
    <property type="component" value="Unassembled WGS sequence"/>
</dbReference>
<proteinExistence type="predicted"/>
<feature type="transmembrane region" description="Helical" evidence="1">
    <location>
        <begin position="114"/>
        <end position="136"/>
    </location>
</feature>
<protein>
    <submittedName>
        <fullName evidence="2">Uncharacterized protein</fullName>
    </submittedName>
</protein>
<keyword evidence="1" id="KW-1133">Transmembrane helix</keyword>
<sequence length="158" mass="17269">MTVSAVPFETNFLGELALLFVIWEEGFADNLSDILIKATVAFHWMHGQVYLELYRQIARACFLSRTLAWQECTLTQNTQKKACLTVIIGLGCASSGSSVGTSHVFNNDASASQFAVAVFVLAFFFSIGSLASDYLYGSVSNVKRRRHILLSDVGGCVV</sequence>
<accession>A0A3P6TNY2</accession>
<keyword evidence="1" id="KW-0812">Transmembrane</keyword>
<gene>
    <name evidence="2" type="ORF">DILT_LOCUS3386</name>
</gene>
<evidence type="ECO:0000313" key="3">
    <source>
        <dbReference type="Proteomes" id="UP000281553"/>
    </source>
</evidence>
<name>A0A3P6TNY2_DIBLA</name>
<dbReference type="OrthoDB" id="10041611at2759"/>
<dbReference type="EMBL" id="UYRU01043575">
    <property type="protein sequence ID" value="VDK82785.1"/>
    <property type="molecule type" value="Genomic_DNA"/>
</dbReference>
<keyword evidence="1" id="KW-0472">Membrane</keyword>